<accession>A0ABS6WRM3</accession>
<proteinExistence type="predicted"/>
<evidence type="ECO:0000313" key="3">
    <source>
        <dbReference type="Proteomes" id="UP001430804"/>
    </source>
</evidence>
<protein>
    <submittedName>
        <fullName evidence="2">Hemin uptake protein HemP</fullName>
    </submittedName>
</protein>
<evidence type="ECO:0000256" key="1">
    <source>
        <dbReference type="SAM" id="MobiDB-lite"/>
    </source>
</evidence>
<dbReference type="EMBL" id="JAHWQX010000002">
    <property type="protein sequence ID" value="MBW3097710.1"/>
    <property type="molecule type" value="Genomic_DNA"/>
</dbReference>
<comment type="caution">
    <text evidence="2">The sequence shown here is derived from an EMBL/GenBank/DDBJ whole genome shotgun (WGS) entry which is preliminary data.</text>
</comment>
<gene>
    <name evidence="2" type="ORF">KY465_10495</name>
</gene>
<dbReference type="Proteomes" id="UP001430804">
    <property type="component" value="Unassembled WGS sequence"/>
</dbReference>
<name>A0ABS6WRM3_9HYPH</name>
<dbReference type="InterPro" id="IPR019600">
    <property type="entry name" value="Hemin_uptake_protein_HemP"/>
</dbReference>
<organism evidence="2 3">
    <name type="scientific">Pseudohoeflea coraliihabitans</name>
    <dbReference type="NCBI Taxonomy" id="2860393"/>
    <lineage>
        <taxon>Bacteria</taxon>
        <taxon>Pseudomonadati</taxon>
        <taxon>Pseudomonadota</taxon>
        <taxon>Alphaproteobacteria</taxon>
        <taxon>Hyphomicrobiales</taxon>
        <taxon>Rhizobiaceae</taxon>
        <taxon>Pseudohoeflea</taxon>
    </lineage>
</organism>
<feature type="region of interest" description="Disordered" evidence="1">
    <location>
        <begin position="1"/>
        <end position="30"/>
    </location>
</feature>
<sequence length="70" mass="7703">MSDINSQTDRDRASSSESIPAPATPASFAPQIPVFDSKQLFGTSNEIGITHQGALYRLKITRQDRLILNK</sequence>
<evidence type="ECO:0000313" key="2">
    <source>
        <dbReference type="EMBL" id="MBW3097710.1"/>
    </source>
</evidence>
<reference evidence="2" key="1">
    <citation type="submission" date="2021-07" db="EMBL/GenBank/DDBJ databases">
        <title>Pseudohoeflea marina sp. nov. a polyhydroxyalcanoate-producing bacterium.</title>
        <authorList>
            <person name="Zheng W."/>
            <person name="Yu S."/>
            <person name="Huang Y."/>
        </authorList>
    </citation>
    <scope>NUCLEOTIDE SEQUENCE</scope>
    <source>
        <strain evidence="2">DP4N28-3</strain>
    </source>
</reference>
<dbReference type="RefSeq" id="WP_219201589.1">
    <property type="nucleotide sequence ID" value="NZ_JAHWQX010000002.1"/>
</dbReference>
<dbReference type="Pfam" id="PF10636">
    <property type="entry name" value="hemP"/>
    <property type="match status" value="1"/>
</dbReference>
<keyword evidence="3" id="KW-1185">Reference proteome</keyword>